<dbReference type="EMBL" id="AGNL01018615">
    <property type="protein sequence ID" value="EJK62793.1"/>
    <property type="molecule type" value="Genomic_DNA"/>
</dbReference>
<dbReference type="Proteomes" id="UP000266841">
    <property type="component" value="Unassembled WGS sequence"/>
</dbReference>
<reference evidence="1 2" key="1">
    <citation type="journal article" date="2012" name="Genome Biol.">
        <title>Genome and low-iron response of an oceanic diatom adapted to chronic iron limitation.</title>
        <authorList>
            <person name="Lommer M."/>
            <person name="Specht M."/>
            <person name="Roy A.S."/>
            <person name="Kraemer L."/>
            <person name="Andreson R."/>
            <person name="Gutowska M.A."/>
            <person name="Wolf J."/>
            <person name="Bergner S.V."/>
            <person name="Schilhabel M.B."/>
            <person name="Klostermeier U.C."/>
            <person name="Beiko R.G."/>
            <person name="Rosenstiel P."/>
            <person name="Hippler M."/>
            <person name="Laroche J."/>
        </authorList>
    </citation>
    <scope>NUCLEOTIDE SEQUENCE [LARGE SCALE GENOMIC DNA]</scope>
    <source>
        <strain evidence="1 2">CCMP1005</strain>
    </source>
</reference>
<evidence type="ECO:0000313" key="1">
    <source>
        <dbReference type="EMBL" id="EJK62793.1"/>
    </source>
</evidence>
<accession>K0S9J1</accession>
<gene>
    <name evidence="1" type="ORF">THAOC_16578</name>
</gene>
<protein>
    <submittedName>
        <fullName evidence="1">Uncharacterized protein</fullName>
    </submittedName>
</protein>
<proteinExistence type="predicted"/>
<dbReference type="AlphaFoldDB" id="K0S9J1"/>
<comment type="caution">
    <text evidence="1">The sequence shown here is derived from an EMBL/GenBank/DDBJ whole genome shotgun (WGS) entry which is preliminary data.</text>
</comment>
<keyword evidence="2" id="KW-1185">Reference proteome</keyword>
<evidence type="ECO:0000313" key="2">
    <source>
        <dbReference type="Proteomes" id="UP000266841"/>
    </source>
</evidence>
<name>K0S9J1_THAOC</name>
<sequence length="399" mass="43168">MKDEGDEGPRRRSGGPPRIAHRAALILLASSLLFVPVRSALYEYCYRFVGIPARRIGSGRHYSCKLKSDLKTGSDGLVSYGLHVGREDVLNCNDASADIAGGWRTPCSQTTLDIPRGTNFSDFGECAFPPGLPDDGGSNCTFECYLNHLTNRFCGIVNNDRRTCAWKEAVLSVQIPGRPTCTWLQMSPGPCGGAVDPPDLSPSEVTDDFLNRQNAAINDIAFCPLADVANASSSDGVGEVTVRFYRRIPRAPYRGEMVESIVLDGHRVGYGAIPGYYGSHDGGAVLGYWNGEVVVAQRRGGEVCIAYEYMERTRITEPYFGTCRETCVQIDGEHKNIARRQGAMTYSNVWVSLRVEATSGTVPSSAEDDGSGGSSGLMPSLPPLLTIALVFNALIFLIS</sequence>
<organism evidence="1 2">
    <name type="scientific">Thalassiosira oceanica</name>
    <name type="common">Marine diatom</name>
    <dbReference type="NCBI Taxonomy" id="159749"/>
    <lineage>
        <taxon>Eukaryota</taxon>
        <taxon>Sar</taxon>
        <taxon>Stramenopiles</taxon>
        <taxon>Ochrophyta</taxon>
        <taxon>Bacillariophyta</taxon>
        <taxon>Coscinodiscophyceae</taxon>
        <taxon>Thalassiosirophycidae</taxon>
        <taxon>Thalassiosirales</taxon>
        <taxon>Thalassiosiraceae</taxon>
        <taxon>Thalassiosira</taxon>
    </lineage>
</organism>